<dbReference type="NCBIfam" id="NF002346">
    <property type="entry name" value="PRK01305.2-3"/>
    <property type="match status" value="1"/>
</dbReference>
<keyword evidence="1 4" id="KW-0963">Cytoplasm</keyword>
<dbReference type="NCBIfam" id="NF002341">
    <property type="entry name" value="PRK01305.1-1"/>
    <property type="match status" value="1"/>
</dbReference>
<keyword evidence="2 4" id="KW-0808">Transferase</keyword>
<gene>
    <name evidence="4" type="primary">bpt</name>
    <name evidence="7" type="ORF">LJ739_04020</name>
</gene>
<evidence type="ECO:0000256" key="4">
    <source>
        <dbReference type="HAMAP-Rule" id="MF_00689"/>
    </source>
</evidence>
<evidence type="ECO:0000256" key="1">
    <source>
        <dbReference type="ARBA" id="ARBA00022490"/>
    </source>
</evidence>
<evidence type="ECO:0000259" key="5">
    <source>
        <dbReference type="Pfam" id="PF04376"/>
    </source>
</evidence>
<feature type="domain" description="N-end rule aminoacyl transferase C-terminal" evidence="6">
    <location>
        <begin position="99"/>
        <end position="218"/>
    </location>
</feature>
<comment type="catalytic activity">
    <reaction evidence="4">
        <text>N-terminal L-glutamyl-[protein] + L-leucyl-tRNA(Leu) = N-terminal L-leucyl-L-glutamyl-[protein] + tRNA(Leu) + H(+)</text>
        <dbReference type="Rhea" id="RHEA:50412"/>
        <dbReference type="Rhea" id="RHEA-COMP:9613"/>
        <dbReference type="Rhea" id="RHEA-COMP:9622"/>
        <dbReference type="Rhea" id="RHEA-COMP:12664"/>
        <dbReference type="Rhea" id="RHEA-COMP:12668"/>
        <dbReference type="ChEBI" id="CHEBI:15378"/>
        <dbReference type="ChEBI" id="CHEBI:64721"/>
        <dbReference type="ChEBI" id="CHEBI:78442"/>
        <dbReference type="ChEBI" id="CHEBI:78494"/>
        <dbReference type="ChEBI" id="CHEBI:133041"/>
        <dbReference type="EC" id="2.3.2.29"/>
    </reaction>
</comment>
<evidence type="ECO:0000313" key="8">
    <source>
        <dbReference type="Proteomes" id="UP001520878"/>
    </source>
</evidence>
<keyword evidence="3 4" id="KW-0012">Acyltransferase</keyword>
<dbReference type="RefSeq" id="WP_229157306.1">
    <property type="nucleotide sequence ID" value="NZ_JAJEWP010000001.1"/>
</dbReference>
<name>A0ABS8G479_9ALTE</name>
<evidence type="ECO:0000313" key="7">
    <source>
        <dbReference type="EMBL" id="MCC2615404.1"/>
    </source>
</evidence>
<keyword evidence="8" id="KW-1185">Reference proteome</keyword>
<dbReference type="InterPro" id="IPR007471">
    <property type="entry name" value="N-end_Aminoacyl_Trfase_N"/>
</dbReference>
<proteinExistence type="inferred from homology"/>
<dbReference type="HAMAP" id="MF_00689">
    <property type="entry name" value="Bpt"/>
    <property type="match status" value="1"/>
</dbReference>
<comment type="subcellular location">
    <subcellularLocation>
        <location evidence="4">Cytoplasm</location>
    </subcellularLocation>
</comment>
<protein>
    <recommendedName>
        <fullName evidence="4">Aspartate/glutamate leucyltransferase</fullName>
        <ecNumber evidence="4">2.3.2.29</ecNumber>
    </recommendedName>
</protein>
<comment type="similarity">
    <text evidence="4">Belongs to the R-transferase family. Bpt subfamily.</text>
</comment>
<comment type="caution">
    <text evidence="7">The sequence shown here is derived from an EMBL/GenBank/DDBJ whole genome shotgun (WGS) entry which is preliminary data.</text>
</comment>
<dbReference type="PANTHER" id="PTHR21367">
    <property type="entry name" value="ARGININE-TRNA-PROTEIN TRANSFERASE 1"/>
    <property type="match status" value="1"/>
</dbReference>
<comment type="function">
    <text evidence="4">Functions in the N-end rule pathway of protein degradation where it conjugates Leu from its aminoacyl-tRNA to the N-termini of proteins containing an N-terminal aspartate or glutamate.</text>
</comment>
<dbReference type="InterPro" id="IPR007472">
    <property type="entry name" value="N-end_Aminoacyl_Trfase_C"/>
</dbReference>
<organism evidence="7 8">
    <name type="scientific">Fluctibacter halophilus</name>
    <dbReference type="NCBI Taxonomy" id="226011"/>
    <lineage>
        <taxon>Bacteria</taxon>
        <taxon>Pseudomonadati</taxon>
        <taxon>Pseudomonadota</taxon>
        <taxon>Gammaproteobacteria</taxon>
        <taxon>Alteromonadales</taxon>
        <taxon>Alteromonadaceae</taxon>
        <taxon>Fluctibacter</taxon>
    </lineage>
</organism>
<accession>A0ABS8G479</accession>
<dbReference type="Proteomes" id="UP001520878">
    <property type="component" value="Unassembled WGS sequence"/>
</dbReference>
<dbReference type="InterPro" id="IPR016181">
    <property type="entry name" value="Acyl_CoA_acyltransferase"/>
</dbReference>
<dbReference type="Pfam" id="PF04376">
    <property type="entry name" value="ATE_N"/>
    <property type="match status" value="1"/>
</dbReference>
<evidence type="ECO:0000259" key="6">
    <source>
        <dbReference type="Pfam" id="PF04377"/>
    </source>
</evidence>
<dbReference type="PIRSF" id="PIRSF037208">
    <property type="entry name" value="ATE_pro_prd"/>
    <property type="match status" value="1"/>
</dbReference>
<dbReference type="EMBL" id="JAJEWP010000001">
    <property type="protein sequence ID" value="MCC2615404.1"/>
    <property type="molecule type" value="Genomic_DNA"/>
</dbReference>
<dbReference type="PANTHER" id="PTHR21367:SF1">
    <property type="entry name" value="ARGINYL-TRNA--PROTEIN TRANSFERASE 1"/>
    <property type="match status" value="1"/>
</dbReference>
<comment type="catalytic activity">
    <reaction evidence="4">
        <text>N-terminal L-aspartyl-[protein] + L-leucyl-tRNA(Leu) = N-terminal L-leucyl-L-aspartyl-[protein] + tRNA(Leu) + H(+)</text>
        <dbReference type="Rhea" id="RHEA:50420"/>
        <dbReference type="Rhea" id="RHEA-COMP:9613"/>
        <dbReference type="Rhea" id="RHEA-COMP:9622"/>
        <dbReference type="Rhea" id="RHEA-COMP:12669"/>
        <dbReference type="Rhea" id="RHEA-COMP:12674"/>
        <dbReference type="ChEBI" id="CHEBI:15378"/>
        <dbReference type="ChEBI" id="CHEBI:64720"/>
        <dbReference type="ChEBI" id="CHEBI:78442"/>
        <dbReference type="ChEBI" id="CHEBI:78494"/>
        <dbReference type="ChEBI" id="CHEBI:133042"/>
        <dbReference type="EC" id="2.3.2.29"/>
    </reaction>
</comment>
<evidence type="ECO:0000256" key="2">
    <source>
        <dbReference type="ARBA" id="ARBA00022679"/>
    </source>
</evidence>
<dbReference type="GO" id="GO:0004057">
    <property type="term" value="F:arginyl-tRNA--protein transferase activity"/>
    <property type="evidence" value="ECO:0007669"/>
    <property type="project" value="UniProtKB-EC"/>
</dbReference>
<dbReference type="SUPFAM" id="SSF55729">
    <property type="entry name" value="Acyl-CoA N-acyltransferases (Nat)"/>
    <property type="match status" value="1"/>
</dbReference>
<dbReference type="InterPro" id="IPR030700">
    <property type="entry name" value="N-end_Aminoacyl_Trfase"/>
</dbReference>
<dbReference type="NCBIfam" id="NF002342">
    <property type="entry name" value="PRK01305.1-3"/>
    <property type="match status" value="1"/>
</dbReference>
<reference evidence="7 8" key="1">
    <citation type="submission" date="2021-10" db="EMBL/GenBank/DDBJ databases">
        <title>Draft genome of Aestuariibacter halophilus JC2043.</title>
        <authorList>
            <person name="Emsley S.A."/>
            <person name="Pfannmuller K.M."/>
            <person name="Ushijima B."/>
            <person name="Saw J.H."/>
            <person name="Videau P."/>
        </authorList>
    </citation>
    <scope>NUCLEOTIDE SEQUENCE [LARGE SCALE GENOMIC DNA]</scope>
    <source>
        <strain evidence="7 8">JC2043</strain>
    </source>
</reference>
<sequence length="233" mass="27202">MKFGLTQQFGCSYLPDQDEQLLVHVADSPITPHTAEMLVASGFRRSGEQIYRPHCPRCSACQAIRIPVSAFTPSRSQRRILQRNQGLRWQVSHTDKDAYYQLYDQYICARHKDGSMYPPTRAQYLSFVQCSWSEPLFIEGYDDGQLVVVAVTDRFPNSLSALYTFFDPTYAHRSIGTLAILQQITQAQQWQLDFLYLGYQIDACQKMNYKARFYPHERFFDNKWHRVSKKTEV</sequence>
<feature type="domain" description="N-end aminoacyl transferase N-terminal" evidence="5">
    <location>
        <begin position="11"/>
        <end position="79"/>
    </location>
</feature>
<dbReference type="InterPro" id="IPR017138">
    <property type="entry name" value="Asp_Glu_LeuTrfase"/>
</dbReference>
<dbReference type="NCBIfam" id="NF002345">
    <property type="entry name" value="PRK01305.2-2"/>
    <property type="match status" value="1"/>
</dbReference>
<dbReference type="EC" id="2.3.2.29" evidence="4"/>
<dbReference type="Pfam" id="PF04377">
    <property type="entry name" value="ATE_C"/>
    <property type="match status" value="1"/>
</dbReference>
<evidence type="ECO:0000256" key="3">
    <source>
        <dbReference type="ARBA" id="ARBA00023315"/>
    </source>
</evidence>